<sequence>MYFHTTTTLLTDQGSRAFASLGRGISSRLSLSNLPAIAIKIIQYPICSFIFQIMPEIMPQRESKKTKCTIATWLLETDSKSEDVDYEENQSAAPSAGEIPPTAGPLLDMLAMMTECIKLALLWRPLIQKQIHMLLYHPLNTEMLVLHWNEGLTLNDLVRINNYFFCRVLKMCKGFPIDWATGLAMSHTQTLLIAYRHQDLFLQDEDCPPTSDIEAVNRFVEQKAWEQLVGYTGCTTDGKPKSDAADVDMETLILLEM</sequence>
<keyword evidence="2" id="KW-1185">Reference proteome</keyword>
<organism evidence="1 2">
    <name type="scientific">Armillaria borealis</name>
    <dbReference type="NCBI Taxonomy" id="47425"/>
    <lineage>
        <taxon>Eukaryota</taxon>
        <taxon>Fungi</taxon>
        <taxon>Dikarya</taxon>
        <taxon>Basidiomycota</taxon>
        <taxon>Agaricomycotina</taxon>
        <taxon>Agaricomycetes</taxon>
        <taxon>Agaricomycetidae</taxon>
        <taxon>Agaricales</taxon>
        <taxon>Marasmiineae</taxon>
        <taxon>Physalacriaceae</taxon>
        <taxon>Armillaria</taxon>
    </lineage>
</organism>
<accession>A0AA39ISJ8</accession>
<dbReference type="EMBL" id="JAUEPT010000227">
    <property type="protein sequence ID" value="KAK0429623.1"/>
    <property type="molecule type" value="Genomic_DNA"/>
</dbReference>
<comment type="caution">
    <text evidence="1">The sequence shown here is derived from an EMBL/GenBank/DDBJ whole genome shotgun (WGS) entry which is preliminary data.</text>
</comment>
<name>A0AA39ISJ8_9AGAR</name>
<evidence type="ECO:0000313" key="1">
    <source>
        <dbReference type="EMBL" id="KAK0429623.1"/>
    </source>
</evidence>
<gene>
    <name evidence="1" type="ORF">EV421DRAFT_1745304</name>
</gene>
<proteinExistence type="predicted"/>
<evidence type="ECO:0000313" key="2">
    <source>
        <dbReference type="Proteomes" id="UP001175226"/>
    </source>
</evidence>
<reference evidence="1" key="1">
    <citation type="submission" date="2023-06" db="EMBL/GenBank/DDBJ databases">
        <authorList>
            <consortium name="Lawrence Berkeley National Laboratory"/>
            <person name="Ahrendt S."/>
            <person name="Sahu N."/>
            <person name="Indic B."/>
            <person name="Wong-Bajracharya J."/>
            <person name="Merenyi Z."/>
            <person name="Ke H.-M."/>
            <person name="Monk M."/>
            <person name="Kocsube S."/>
            <person name="Drula E."/>
            <person name="Lipzen A."/>
            <person name="Balint B."/>
            <person name="Henrissat B."/>
            <person name="Andreopoulos B."/>
            <person name="Martin F.M."/>
            <person name="Harder C.B."/>
            <person name="Rigling D."/>
            <person name="Ford K.L."/>
            <person name="Foster G.D."/>
            <person name="Pangilinan J."/>
            <person name="Papanicolaou A."/>
            <person name="Barry K."/>
            <person name="LaButti K."/>
            <person name="Viragh M."/>
            <person name="Koriabine M."/>
            <person name="Yan M."/>
            <person name="Riley R."/>
            <person name="Champramary S."/>
            <person name="Plett K.L."/>
            <person name="Tsai I.J."/>
            <person name="Slot J."/>
            <person name="Sipos G."/>
            <person name="Plett J."/>
            <person name="Nagy L.G."/>
            <person name="Grigoriev I.V."/>
        </authorList>
    </citation>
    <scope>NUCLEOTIDE SEQUENCE</scope>
    <source>
        <strain evidence="1">FPL87.14</strain>
    </source>
</reference>
<protein>
    <submittedName>
        <fullName evidence="1">Uncharacterized protein</fullName>
    </submittedName>
</protein>
<dbReference type="AlphaFoldDB" id="A0AA39ISJ8"/>
<dbReference type="Proteomes" id="UP001175226">
    <property type="component" value="Unassembled WGS sequence"/>
</dbReference>